<evidence type="ECO:0000313" key="18">
    <source>
        <dbReference type="EMBL" id="GAO48767.1"/>
    </source>
</evidence>
<evidence type="ECO:0000256" key="12">
    <source>
        <dbReference type="ARBA" id="ARBA00023157"/>
    </source>
</evidence>
<evidence type="ECO:0000256" key="3">
    <source>
        <dbReference type="ARBA" id="ARBA00010031"/>
    </source>
</evidence>
<feature type="disulfide bond" evidence="15">
    <location>
        <begin position="41"/>
        <end position="48"/>
    </location>
</feature>
<comment type="caution">
    <text evidence="18">The sequence shown here is derived from an EMBL/GenBank/DDBJ whole genome shotgun (WGS) entry which is preliminary data.</text>
</comment>
<sequence>MFPKLTFALLLTPLLTHAQSIPGLPACAGSCYASAQASSGCSSVDIACICSNTAFIESLVGCVLSGCDAADQATVFQFAQTFCGAAGVSVNPSGIASAYSATAAGTGGGTTSSLSEGVVTSSVPSVSTVSANASAAVPTYCEGLVSVYEYFANLSFACNTTSNSTNATSANATGTSTALPSSLFTDVPINLNITANVTNSTASLTSGSFCTDIPSILADVYLALGACASPSTFPNGTDGATNYLSEFWSEWCEVQNATVSEGEPLGYSFVCVSTSAGLTITAGVPVDSTVVATSTSM</sequence>
<comment type="similarity">
    <text evidence="3">Belongs to the RBT5 family.</text>
</comment>
<feature type="disulfide bond" evidence="15">
    <location>
        <begin position="27"/>
        <end position="67"/>
    </location>
</feature>
<keyword evidence="14" id="KW-0449">Lipoprotein</keyword>
<dbReference type="RefSeq" id="XP_019024702.1">
    <property type="nucleotide sequence ID" value="XM_019165983.1"/>
</dbReference>
<dbReference type="AlphaFoldDB" id="A0A0E9NFX1"/>
<evidence type="ECO:0000256" key="8">
    <source>
        <dbReference type="ARBA" id="ARBA00022723"/>
    </source>
</evidence>
<feature type="binding site" description="axial binding residue" evidence="15">
    <location>
        <position position="45"/>
    </location>
    <ligand>
        <name>heme</name>
        <dbReference type="ChEBI" id="CHEBI:30413"/>
    </ligand>
    <ligandPart>
        <name>Fe</name>
        <dbReference type="ChEBI" id="CHEBI:18248"/>
    </ligandPart>
</feature>
<evidence type="ECO:0000256" key="6">
    <source>
        <dbReference type="ARBA" id="ARBA00022617"/>
    </source>
</evidence>
<reference evidence="18 19" key="3">
    <citation type="journal article" date="2015" name="Genome Announc.">
        <title>Draft Genome Sequence of the Archiascomycetous Yeast Saitoella complicata.</title>
        <authorList>
            <person name="Yamauchi K."/>
            <person name="Kondo S."/>
            <person name="Hamamoto M."/>
            <person name="Takahashi Y."/>
            <person name="Ogura Y."/>
            <person name="Hayashi T."/>
            <person name="Nishida H."/>
        </authorList>
    </citation>
    <scope>NUCLEOTIDE SEQUENCE [LARGE SCALE GENOMIC DNA]</scope>
    <source>
        <strain evidence="18 19">NRRL Y-17804</strain>
    </source>
</reference>
<protein>
    <recommendedName>
        <fullName evidence="17">CFEM domain-containing protein</fullName>
    </recommendedName>
</protein>
<feature type="disulfide bond" evidence="15">
    <location>
        <begin position="31"/>
        <end position="62"/>
    </location>
</feature>
<dbReference type="GO" id="GO:0005886">
    <property type="term" value="C:plasma membrane"/>
    <property type="evidence" value="ECO:0007669"/>
    <property type="project" value="UniProtKB-SubCell"/>
</dbReference>
<dbReference type="GO" id="GO:0098552">
    <property type="term" value="C:side of membrane"/>
    <property type="evidence" value="ECO:0007669"/>
    <property type="project" value="UniProtKB-KW"/>
</dbReference>
<dbReference type="SMART" id="SM00747">
    <property type="entry name" value="CFEM"/>
    <property type="match status" value="1"/>
</dbReference>
<evidence type="ECO:0000256" key="14">
    <source>
        <dbReference type="ARBA" id="ARBA00023288"/>
    </source>
</evidence>
<organism evidence="18 19">
    <name type="scientific">Saitoella complicata (strain BCRC 22490 / CBS 7301 / JCM 7358 / NBRC 10748 / NRRL Y-17804)</name>
    <dbReference type="NCBI Taxonomy" id="698492"/>
    <lineage>
        <taxon>Eukaryota</taxon>
        <taxon>Fungi</taxon>
        <taxon>Dikarya</taxon>
        <taxon>Ascomycota</taxon>
        <taxon>Taphrinomycotina</taxon>
        <taxon>Taphrinomycotina incertae sedis</taxon>
        <taxon>Saitoella</taxon>
    </lineage>
</organism>
<dbReference type="EMBL" id="BACD03000017">
    <property type="protein sequence ID" value="GAO48767.1"/>
    <property type="molecule type" value="Genomic_DNA"/>
</dbReference>
<evidence type="ECO:0000259" key="17">
    <source>
        <dbReference type="PROSITE" id="PS52012"/>
    </source>
</evidence>
<keyword evidence="5" id="KW-0964">Secreted</keyword>
<dbReference type="PANTHER" id="PTHR37928:SF2">
    <property type="entry name" value="GPI ANCHORED CFEM DOMAIN PROTEIN (AFU_ORTHOLOGUE AFUA_6G10580)"/>
    <property type="match status" value="1"/>
</dbReference>
<dbReference type="OMA" id="INCICAS"/>
<evidence type="ECO:0000256" key="1">
    <source>
        <dbReference type="ARBA" id="ARBA00004609"/>
    </source>
</evidence>
<dbReference type="PANTHER" id="PTHR37928">
    <property type="entry name" value="CFEM DOMAIN PROTEIN (AFU_ORTHOLOGUE AFUA_6G14090)"/>
    <property type="match status" value="1"/>
</dbReference>
<evidence type="ECO:0000256" key="5">
    <source>
        <dbReference type="ARBA" id="ARBA00022525"/>
    </source>
</evidence>
<name>A0A0E9NFX1_SAICN</name>
<keyword evidence="4" id="KW-1003">Cell membrane</keyword>
<dbReference type="STRING" id="698492.A0A0E9NFX1"/>
<keyword evidence="8 15" id="KW-0479">Metal-binding</keyword>
<evidence type="ECO:0000256" key="4">
    <source>
        <dbReference type="ARBA" id="ARBA00022475"/>
    </source>
</evidence>
<dbReference type="OrthoDB" id="3065412at2759"/>
<keyword evidence="9 16" id="KW-0732">Signal</keyword>
<proteinExistence type="inferred from homology"/>
<feature type="signal peptide" evidence="16">
    <location>
        <begin position="1"/>
        <end position="18"/>
    </location>
</feature>
<dbReference type="Proteomes" id="UP000033140">
    <property type="component" value="Unassembled WGS sequence"/>
</dbReference>
<comment type="subcellular location">
    <subcellularLocation>
        <location evidence="1">Cell membrane</location>
        <topology evidence="1">Lipid-anchor</topology>
        <topology evidence="1">GPI-anchor</topology>
    </subcellularLocation>
    <subcellularLocation>
        <location evidence="2">Secreted</location>
    </subcellularLocation>
</comment>
<dbReference type="InterPro" id="IPR008427">
    <property type="entry name" value="Extracellular_membr_CFEM_dom"/>
</dbReference>
<evidence type="ECO:0000256" key="2">
    <source>
        <dbReference type="ARBA" id="ARBA00004613"/>
    </source>
</evidence>
<dbReference type="Pfam" id="PF05730">
    <property type="entry name" value="CFEM"/>
    <property type="match status" value="1"/>
</dbReference>
<evidence type="ECO:0000313" key="19">
    <source>
        <dbReference type="Proteomes" id="UP000033140"/>
    </source>
</evidence>
<evidence type="ECO:0000256" key="16">
    <source>
        <dbReference type="SAM" id="SignalP"/>
    </source>
</evidence>
<keyword evidence="12 15" id="KW-1015">Disulfide bond</keyword>
<dbReference type="GO" id="GO:0046872">
    <property type="term" value="F:metal ion binding"/>
    <property type="evidence" value="ECO:0007669"/>
    <property type="project" value="UniProtKB-UniRule"/>
</dbReference>
<evidence type="ECO:0000256" key="10">
    <source>
        <dbReference type="ARBA" id="ARBA00023004"/>
    </source>
</evidence>
<evidence type="ECO:0000256" key="7">
    <source>
        <dbReference type="ARBA" id="ARBA00022622"/>
    </source>
</evidence>
<keyword evidence="7" id="KW-0336">GPI-anchor</keyword>
<evidence type="ECO:0000256" key="9">
    <source>
        <dbReference type="ARBA" id="ARBA00022729"/>
    </source>
</evidence>
<keyword evidence="11" id="KW-0472">Membrane</keyword>
<feature type="disulfide bond" evidence="15">
    <location>
        <begin position="50"/>
        <end position="83"/>
    </location>
</feature>
<keyword evidence="19" id="KW-1185">Reference proteome</keyword>
<keyword evidence="10 15" id="KW-0408">Iron</keyword>
<keyword evidence="6 15" id="KW-0349">Heme</keyword>
<dbReference type="InterPro" id="IPR051735">
    <property type="entry name" value="CFEM_domain"/>
</dbReference>
<feature type="chain" id="PRO_5002430388" description="CFEM domain-containing protein" evidence="16">
    <location>
        <begin position="19"/>
        <end position="297"/>
    </location>
</feature>
<feature type="domain" description="CFEM" evidence="17">
    <location>
        <begin position="1"/>
        <end position="106"/>
    </location>
</feature>
<dbReference type="PROSITE" id="PS52012">
    <property type="entry name" value="CFEM"/>
    <property type="match status" value="1"/>
</dbReference>
<accession>A0A0E9NFX1</accession>
<dbReference type="GO" id="GO:0005576">
    <property type="term" value="C:extracellular region"/>
    <property type="evidence" value="ECO:0007669"/>
    <property type="project" value="UniProtKB-SubCell"/>
</dbReference>
<reference evidence="18 19" key="1">
    <citation type="journal article" date="2011" name="J. Gen. Appl. Microbiol.">
        <title>Draft genome sequencing of the enigmatic yeast Saitoella complicata.</title>
        <authorList>
            <person name="Nishida H."/>
            <person name="Hamamoto M."/>
            <person name="Sugiyama J."/>
        </authorList>
    </citation>
    <scope>NUCLEOTIDE SEQUENCE [LARGE SCALE GENOMIC DNA]</scope>
    <source>
        <strain evidence="18 19">NRRL Y-17804</strain>
    </source>
</reference>
<keyword evidence="13" id="KW-0325">Glycoprotein</keyword>
<evidence type="ECO:0000256" key="13">
    <source>
        <dbReference type="ARBA" id="ARBA00023180"/>
    </source>
</evidence>
<evidence type="ECO:0000256" key="15">
    <source>
        <dbReference type="PROSITE-ProRule" id="PRU01356"/>
    </source>
</evidence>
<reference evidence="18 19" key="2">
    <citation type="journal article" date="2014" name="J. Gen. Appl. Microbiol.">
        <title>The early diverging ascomycetous budding yeast Saitoella complicata has three histone deacetylases belonging to the Clr6, Hos2, and Rpd3 lineages.</title>
        <authorList>
            <person name="Nishida H."/>
            <person name="Matsumoto T."/>
            <person name="Kondo S."/>
            <person name="Hamamoto M."/>
            <person name="Yoshikawa H."/>
        </authorList>
    </citation>
    <scope>NUCLEOTIDE SEQUENCE [LARGE SCALE GENOMIC DNA]</scope>
    <source>
        <strain evidence="18 19">NRRL Y-17804</strain>
    </source>
</reference>
<gene>
    <name evidence="18" type="ORF">G7K_2936-t1</name>
</gene>
<evidence type="ECO:0000256" key="11">
    <source>
        <dbReference type="ARBA" id="ARBA00023136"/>
    </source>
</evidence>